<dbReference type="PANTHER" id="PTHR42784">
    <property type="entry name" value="PYRANOSE 2-OXIDASE"/>
    <property type="match status" value="1"/>
</dbReference>
<gene>
    <name evidence="7" type="ORF">BDQ12DRAFT_605420</name>
</gene>
<accession>A0A5C3M1Y1</accession>
<sequence length="610" mass="66995">MDYLKTAHATMPSFHYRVGKPPVLSVDNAPKSPASSWGFPQPGAQSPTPAMATAKHYFVDDATWDAILDHGEFDDVVCGSGFCALAYIDMALKRNPSRKILVLERGGFWLPEHFQNLPLPFKLVLGGPSETFPWQLSSKTFNSEVKYMHGSCPFFGGRSTFWSAWCPRPSLDLMRGFPKAMLDTALQKEFWADAEDLLHVTATNELDDPIFAKLQDNIDKRLIAGVKAKEILDADYAESARLAIGMTTSLSKVAFNKFSTPGPLLKIYERQRHLASKGLGSPLMIATDTIVERFEVDPEDVHHRANILRTSRGALCFPKSETNIILATGAIPATTVIMNSLGDDQKGRAGTRLSGHFLTHIVARFPITAESGYDNLKSHLEIGASYVAGKDPKTGHQYHIQVTAIHSPHPETDAEDAGRLCPDYAAAATAAQLADSERYIILVCATLGELSEKNDKSWVKHNPNNPDITTNIRLQVDVSKEDGELWDIMDFATYDAIRVMADDRATDLEYWHDSTAGDGTGSWKSQKPLPEFIRIPGVVHETSTLYMSDNVDTDEKASVGPDYKPKGCGNVYVTGGALFPSSGSWNPTLTMCGYAQDLAKKLVPIGKQRG</sequence>
<dbReference type="Proteomes" id="UP000308652">
    <property type="component" value="Unassembled WGS sequence"/>
</dbReference>
<evidence type="ECO:0000256" key="5">
    <source>
        <dbReference type="ARBA" id="ARBA00023002"/>
    </source>
</evidence>
<comment type="cofactor">
    <cofactor evidence="1">
        <name>FAD</name>
        <dbReference type="ChEBI" id="CHEBI:57692"/>
    </cofactor>
</comment>
<dbReference type="Gene3D" id="3.50.50.60">
    <property type="entry name" value="FAD/NAD(P)-binding domain"/>
    <property type="match status" value="2"/>
</dbReference>
<proteinExistence type="inferred from homology"/>
<evidence type="ECO:0000256" key="4">
    <source>
        <dbReference type="ARBA" id="ARBA00022827"/>
    </source>
</evidence>
<organism evidence="7 8">
    <name type="scientific">Crucibulum laeve</name>
    <dbReference type="NCBI Taxonomy" id="68775"/>
    <lineage>
        <taxon>Eukaryota</taxon>
        <taxon>Fungi</taxon>
        <taxon>Dikarya</taxon>
        <taxon>Basidiomycota</taxon>
        <taxon>Agaricomycotina</taxon>
        <taxon>Agaricomycetes</taxon>
        <taxon>Agaricomycetidae</taxon>
        <taxon>Agaricales</taxon>
        <taxon>Agaricineae</taxon>
        <taxon>Nidulariaceae</taxon>
        <taxon>Crucibulum</taxon>
    </lineage>
</organism>
<keyword evidence="8" id="KW-1185">Reference proteome</keyword>
<dbReference type="Pfam" id="PF05199">
    <property type="entry name" value="GMC_oxred_C"/>
    <property type="match status" value="1"/>
</dbReference>
<dbReference type="OrthoDB" id="167809at2759"/>
<dbReference type="InterPro" id="IPR036188">
    <property type="entry name" value="FAD/NAD-bd_sf"/>
</dbReference>
<keyword evidence="5" id="KW-0560">Oxidoreductase</keyword>
<dbReference type="InterPro" id="IPR007867">
    <property type="entry name" value="GMC_OxRtase_C"/>
</dbReference>
<keyword evidence="4" id="KW-0274">FAD</keyword>
<dbReference type="InterPro" id="IPR051473">
    <property type="entry name" value="P2Ox-like"/>
</dbReference>
<evidence type="ECO:0000256" key="3">
    <source>
        <dbReference type="ARBA" id="ARBA00022630"/>
    </source>
</evidence>
<comment type="similarity">
    <text evidence="2">Belongs to the GMC oxidoreductase family.</text>
</comment>
<evidence type="ECO:0000259" key="6">
    <source>
        <dbReference type="Pfam" id="PF05199"/>
    </source>
</evidence>
<dbReference type="AlphaFoldDB" id="A0A5C3M1Y1"/>
<evidence type="ECO:0000313" key="8">
    <source>
        <dbReference type="Proteomes" id="UP000308652"/>
    </source>
</evidence>
<evidence type="ECO:0000256" key="2">
    <source>
        <dbReference type="ARBA" id="ARBA00010790"/>
    </source>
</evidence>
<dbReference type="PANTHER" id="PTHR42784:SF1">
    <property type="entry name" value="PYRANOSE 2-OXIDASE"/>
    <property type="match status" value="1"/>
</dbReference>
<reference evidence="7 8" key="1">
    <citation type="journal article" date="2019" name="Nat. Ecol. Evol.">
        <title>Megaphylogeny resolves global patterns of mushroom evolution.</title>
        <authorList>
            <person name="Varga T."/>
            <person name="Krizsan K."/>
            <person name="Foldi C."/>
            <person name="Dima B."/>
            <person name="Sanchez-Garcia M."/>
            <person name="Sanchez-Ramirez S."/>
            <person name="Szollosi G.J."/>
            <person name="Szarkandi J.G."/>
            <person name="Papp V."/>
            <person name="Albert L."/>
            <person name="Andreopoulos W."/>
            <person name="Angelini C."/>
            <person name="Antonin V."/>
            <person name="Barry K.W."/>
            <person name="Bougher N.L."/>
            <person name="Buchanan P."/>
            <person name="Buyck B."/>
            <person name="Bense V."/>
            <person name="Catcheside P."/>
            <person name="Chovatia M."/>
            <person name="Cooper J."/>
            <person name="Damon W."/>
            <person name="Desjardin D."/>
            <person name="Finy P."/>
            <person name="Geml J."/>
            <person name="Haridas S."/>
            <person name="Hughes K."/>
            <person name="Justo A."/>
            <person name="Karasinski D."/>
            <person name="Kautmanova I."/>
            <person name="Kiss B."/>
            <person name="Kocsube S."/>
            <person name="Kotiranta H."/>
            <person name="LaButti K.M."/>
            <person name="Lechner B.E."/>
            <person name="Liimatainen K."/>
            <person name="Lipzen A."/>
            <person name="Lukacs Z."/>
            <person name="Mihaltcheva S."/>
            <person name="Morgado L.N."/>
            <person name="Niskanen T."/>
            <person name="Noordeloos M.E."/>
            <person name="Ohm R.A."/>
            <person name="Ortiz-Santana B."/>
            <person name="Ovrebo C."/>
            <person name="Racz N."/>
            <person name="Riley R."/>
            <person name="Savchenko A."/>
            <person name="Shiryaev A."/>
            <person name="Soop K."/>
            <person name="Spirin V."/>
            <person name="Szebenyi C."/>
            <person name="Tomsovsky M."/>
            <person name="Tulloss R.E."/>
            <person name="Uehling J."/>
            <person name="Grigoriev I.V."/>
            <person name="Vagvolgyi C."/>
            <person name="Papp T."/>
            <person name="Martin F.M."/>
            <person name="Miettinen O."/>
            <person name="Hibbett D.S."/>
            <person name="Nagy L.G."/>
        </authorList>
    </citation>
    <scope>NUCLEOTIDE SEQUENCE [LARGE SCALE GENOMIC DNA]</scope>
    <source>
        <strain evidence="7 8">CBS 166.37</strain>
    </source>
</reference>
<dbReference type="EMBL" id="ML213602">
    <property type="protein sequence ID" value="TFK38787.1"/>
    <property type="molecule type" value="Genomic_DNA"/>
</dbReference>
<feature type="domain" description="Glucose-methanol-choline oxidoreductase C-terminal" evidence="6">
    <location>
        <begin position="459"/>
        <end position="594"/>
    </location>
</feature>
<evidence type="ECO:0000256" key="1">
    <source>
        <dbReference type="ARBA" id="ARBA00001974"/>
    </source>
</evidence>
<evidence type="ECO:0000313" key="7">
    <source>
        <dbReference type="EMBL" id="TFK38787.1"/>
    </source>
</evidence>
<name>A0A5C3M1Y1_9AGAR</name>
<dbReference type="GO" id="GO:0016614">
    <property type="term" value="F:oxidoreductase activity, acting on CH-OH group of donors"/>
    <property type="evidence" value="ECO:0007669"/>
    <property type="project" value="InterPro"/>
</dbReference>
<dbReference type="SUPFAM" id="SSF51905">
    <property type="entry name" value="FAD/NAD(P)-binding domain"/>
    <property type="match status" value="1"/>
</dbReference>
<protein>
    <recommendedName>
        <fullName evidence="6">Glucose-methanol-choline oxidoreductase C-terminal domain-containing protein</fullName>
    </recommendedName>
</protein>
<keyword evidence="3" id="KW-0285">Flavoprotein</keyword>